<dbReference type="AlphaFoldDB" id="C5TB67"/>
<keyword evidence="2" id="KW-1185">Reference proteome</keyword>
<dbReference type="PATRIC" id="fig|573060.9.peg.790"/>
<evidence type="ECO:0000313" key="1">
    <source>
        <dbReference type="EMBL" id="EER58279.1"/>
    </source>
</evidence>
<dbReference type="Proteomes" id="UP000003856">
    <property type="component" value="Unassembled WGS sequence"/>
</dbReference>
<protein>
    <submittedName>
        <fullName evidence="1">Uncharacterized protein</fullName>
    </submittedName>
</protein>
<evidence type="ECO:0000313" key="2">
    <source>
        <dbReference type="Proteomes" id="UP000003856"/>
    </source>
</evidence>
<gene>
    <name evidence="1" type="ORF">AcdelDRAFT_4147</name>
</gene>
<comment type="caution">
    <text evidence="1">The sequence shown here is derived from an EMBL/GenBank/DDBJ whole genome shotgun (WGS) entry which is preliminary data.</text>
</comment>
<organism evidence="1 2">
    <name type="scientific">Acidovorax delafieldii 2AN</name>
    <dbReference type="NCBI Taxonomy" id="573060"/>
    <lineage>
        <taxon>Bacteria</taxon>
        <taxon>Pseudomonadati</taxon>
        <taxon>Pseudomonadota</taxon>
        <taxon>Betaproteobacteria</taxon>
        <taxon>Burkholderiales</taxon>
        <taxon>Comamonadaceae</taxon>
        <taxon>Acidovorax</taxon>
    </lineage>
</organism>
<reference evidence="1 2" key="1">
    <citation type="submission" date="2009-05" db="EMBL/GenBank/DDBJ databases">
        <title>The draft genome of Acidovorax delafieldii 2AN.</title>
        <authorList>
            <consortium name="US DOE Joint Genome Institute (JGI-PGF)"/>
            <person name="Lucas S."/>
            <person name="Copeland A."/>
            <person name="Lapidus A."/>
            <person name="Glavina del Rio T."/>
            <person name="Tice H."/>
            <person name="Bruce D."/>
            <person name="Goodwin L."/>
            <person name="Pitluck S."/>
            <person name="Larimer F."/>
            <person name="Land M.L."/>
            <person name="Hauser L."/>
            <person name="Shelobolina E.S."/>
            <person name="Picardal F."/>
            <person name="Roden E."/>
            <person name="Emerson D."/>
        </authorList>
    </citation>
    <scope>NUCLEOTIDE SEQUENCE [LARGE SCALE GENOMIC DNA]</scope>
    <source>
        <strain evidence="1 2">2AN</strain>
    </source>
</reference>
<name>C5TB67_ACIDE</name>
<dbReference type="EMBL" id="ACQT01000304">
    <property type="protein sequence ID" value="EER58279.1"/>
    <property type="molecule type" value="Genomic_DNA"/>
</dbReference>
<accession>C5TB67</accession>
<sequence>MSAAMPSLSLPPLNVTIAAVLTVTASAWGLPAAVQAA</sequence>
<proteinExistence type="predicted"/>